<keyword evidence="2" id="KW-0378">Hydrolase</keyword>
<sequence>MRLSIRHRTVYEYDPAALRLALRLRLWPSVYEGQALPDWTVTVNGEPVKPLLTDDFGDVVALWHAHQPIGSVEIIAQGVVETSDTAGVVRGLGHARAAGVFLRETELTRPDDAICELAATVAAEKGDDGTLAVMHALCNAVREAVDYRPGVTDADTTASRALALGAGVCQDHAHVFIAAARSLGVPARYVSGYLHVDPVEDDEDADDADRIRTDDLTETHAWAEAFLEGLGWVGFDPSNDVCPTEGYVRLVTGLDANEAAPLRGSVTGASETTLTAEVEVVQAEGPGQSQSQQQ</sequence>
<dbReference type="GO" id="GO:0006508">
    <property type="term" value="P:proteolysis"/>
    <property type="evidence" value="ECO:0007669"/>
    <property type="project" value="UniProtKB-KW"/>
</dbReference>
<dbReference type="Gene3D" id="3.10.620.30">
    <property type="match status" value="1"/>
</dbReference>
<keyword evidence="3" id="KW-1185">Reference proteome</keyword>
<keyword evidence="2" id="KW-0645">Protease</keyword>
<feature type="domain" description="Transglutaminase-like" evidence="1">
    <location>
        <begin position="161"/>
        <end position="239"/>
    </location>
</feature>
<evidence type="ECO:0000313" key="3">
    <source>
        <dbReference type="Proteomes" id="UP000199118"/>
    </source>
</evidence>
<dbReference type="AlphaFoldDB" id="A0A1H2WLA6"/>
<reference evidence="2 3" key="1">
    <citation type="submission" date="2016-10" db="EMBL/GenBank/DDBJ databases">
        <authorList>
            <person name="de Groot N.N."/>
        </authorList>
    </citation>
    <scope>NUCLEOTIDE SEQUENCE [LARGE SCALE GENOMIC DNA]</scope>
    <source>
        <strain evidence="2 3">DSM 17890</strain>
    </source>
</reference>
<dbReference type="EMBL" id="FNMZ01000002">
    <property type="protein sequence ID" value="SDW81288.1"/>
    <property type="molecule type" value="Genomic_DNA"/>
</dbReference>
<dbReference type="SUPFAM" id="SSF54001">
    <property type="entry name" value="Cysteine proteinases"/>
    <property type="match status" value="1"/>
</dbReference>
<organism evidence="2 3">
    <name type="scientific">Albimonas donghaensis</name>
    <dbReference type="NCBI Taxonomy" id="356660"/>
    <lineage>
        <taxon>Bacteria</taxon>
        <taxon>Pseudomonadati</taxon>
        <taxon>Pseudomonadota</taxon>
        <taxon>Alphaproteobacteria</taxon>
        <taxon>Rhodobacterales</taxon>
        <taxon>Paracoccaceae</taxon>
        <taxon>Albimonas</taxon>
    </lineage>
</organism>
<evidence type="ECO:0000259" key="1">
    <source>
        <dbReference type="SMART" id="SM00460"/>
    </source>
</evidence>
<name>A0A1H2WLA6_9RHOB</name>
<dbReference type="STRING" id="356660.SAMN05444336_102417"/>
<dbReference type="PANTHER" id="PTHR33490">
    <property type="entry name" value="BLR5614 PROTEIN-RELATED"/>
    <property type="match status" value="1"/>
</dbReference>
<dbReference type="RefSeq" id="WP_092680666.1">
    <property type="nucleotide sequence ID" value="NZ_FNMZ01000002.1"/>
</dbReference>
<gene>
    <name evidence="2" type="ORF">SAMN05444336_102417</name>
</gene>
<dbReference type="InterPro" id="IPR013589">
    <property type="entry name" value="Bac_transglu_N"/>
</dbReference>
<dbReference type="OrthoDB" id="9804023at2"/>
<dbReference type="InterPro" id="IPR002931">
    <property type="entry name" value="Transglutaminase-like"/>
</dbReference>
<evidence type="ECO:0000313" key="2">
    <source>
        <dbReference type="EMBL" id="SDW81288.1"/>
    </source>
</evidence>
<accession>A0A1H2WLA6</accession>
<dbReference type="PANTHER" id="PTHR33490:SF6">
    <property type="entry name" value="SLL1049 PROTEIN"/>
    <property type="match status" value="1"/>
</dbReference>
<dbReference type="Pfam" id="PF01841">
    <property type="entry name" value="Transglut_core"/>
    <property type="match status" value="1"/>
</dbReference>
<dbReference type="GO" id="GO:0008233">
    <property type="term" value="F:peptidase activity"/>
    <property type="evidence" value="ECO:0007669"/>
    <property type="project" value="UniProtKB-KW"/>
</dbReference>
<dbReference type="InterPro" id="IPR038765">
    <property type="entry name" value="Papain-like_cys_pep_sf"/>
</dbReference>
<proteinExistence type="predicted"/>
<protein>
    <submittedName>
        <fullName evidence="2">Transglutaminase-like enzyme, putative cysteine protease</fullName>
    </submittedName>
</protein>
<dbReference type="Pfam" id="PF08379">
    <property type="entry name" value="Bact_transglu_N"/>
    <property type="match status" value="1"/>
</dbReference>
<dbReference type="Proteomes" id="UP000199118">
    <property type="component" value="Unassembled WGS sequence"/>
</dbReference>
<dbReference type="SMART" id="SM00460">
    <property type="entry name" value="TGc"/>
    <property type="match status" value="1"/>
</dbReference>